<reference evidence="2 3" key="1">
    <citation type="submission" date="2018-11" db="EMBL/GenBank/DDBJ databases">
        <title>Genomic Encyclopedia of Type Strains, Phase IV (KMG-IV): sequencing the most valuable type-strain genomes for metagenomic binning, comparative biology and taxonomic classification.</title>
        <authorList>
            <person name="Goeker M."/>
        </authorList>
    </citation>
    <scope>NUCLEOTIDE SEQUENCE [LARGE SCALE GENOMIC DNA]</scope>
    <source>
        <strain evidence="2 3">DSM 16974</strain>
    </source>
</reference>
<dbReference type="RefSeq" id="WP_123636916.1">
    <property type="nucleotide sequence ID" value="NZ_RJUK01000001.1"/>
</dbReference>
<comment type="caution">
    <text evidence="2">The sequence shown here is derived from an EMBL/GenBank/DDBJ whole genome shotgun (WGS) entry which is preliminary data.</text>
</comment>
<dbReference type="Proteomes" id="UP000273643">
    <property type="component" value="Unassembled WGS sequence"/>
</dbReference>
<evidence type="ECO:0000313" key="3">
    <source>
        <dbReference type="Proteomes" id="UP000273643"/>
    </source>
</evidence>
<gene>
    <name evidence="2" type="ORF">EDC38_0165</name>
</gene>
<name>A0A3N1NVV5_9GAMM</name>
<keyword evidence="3" id="KW-1185">Reference proteome</keyword>
<protein>
    <submittedName>
        <fullName evidence="2">Uncharacterized protein</fullName>
    </submittedName>
</protein>
<dbReference type="AlphaFoldDB" id="A0A3N1NVV5"/>
<dbReference type="EMBL" id="RJUK01000001">
    <property type="protein sequence ID" value="ROQ19581.1"/>
    <property type="molecule type" value="Genomic_DNA"/>
</dbReference>
<organism evidence="2 3">
    <name type="scientific">Marinimicrobium koreense</name>
    <dbReference type="NCBI Taxonomy" id="306545"/>
    <lineage>
        <taxon>Bacteria</taxon>
        <taxon>Pseudomonadati</taxon>
        <taxon>Pseudomonadota</taxon>
        <taxon>Gammaproteobacteria</taxon>
        <taxon>Cellvibrionales</taxon>
        <taxon>Cellvibrionaceae</taxon>
        <taxon>Marinimicrobium</taxon>
    </lineage>
</organism>
<feature type="region of interest" description="Disordered" evidence="1">
    <location>
        <begin position="40"/>
        <end position="68"/>
    </location>
</feature>
<evidence type="ECO:0000313" key="2">
    <source>
        <dbReference type="EMBL" id="ROQ19581.1"/>
    </source>
</evidence>
<proteinExistence type="predicted"/>
<accession>A0A3N1NVV5</accession>
<evidence type="ECO:0000256" key="1">
    <source>
        <dbReference type="SAM" id="MobiDB-lite"/>
    </source>
</evidence>
<sequence length="260" mass="28561">MSKVIVMHELGHPATDRARSRGWMLGGMLGLALLVGCSSPAPTPASTQTPPPAVDTTPEPEPKPTLTREQRLERWLEEGDRALSADRLLSPLGDNAHDRYRAVLIYDPDNTRAISGLQAIALRYLDLARSAAARSALSQAQGYLDLAASVDPGNPLVAEFSEKVSNQRARLQSASPLTQDGQVVQLNGELLRQRADELVVDLQQLARRVKDTGEFLLIVARTDAEGRWIYQQMRDGVPNYLLRGDIHRGSPPRIELQPPL</sequence>
<dbReference type="OrthoDB" id="5726612at2"/>